<dbReference type="CDD" id="cd12176">
    <property type="entry name" value="PGDH_3"/>
    <property type="match status" value="1"/>
</dbReference>
<comment type="similarity">
    <text evidence="3">Belongs to the D-isomer specific 2-hydroxyacid dehydrogenase family.</text>
</comment>
<dbReference type="InterPro" id="IPR036291">
    <property type="entry name" value="NAD(P)-bd_dom_sf"/>
</dbReference>
<dbReference type="Gene3D" id="3.40.50.1000">
    <property type="entry name" value="HAD superfamily/HAD-like"/>
    <property type="match status" value="1"/>
</dbReference>
<dbReference type="SUPFAM" id="SSF55021">
    <property type="entry name" value="ACT-like"/>
    <property type="match status" value="1"/>
</dbReference>
<comment type="catalytic activity">
    <reaction evidence="10">
        <text>(R)-2-hydroxyglutarate + NAD(+) = 2-oxoglutarate + NADH + H(+)</text>
        <dbReference type="Rhea" id="RHEA:49612"/>
        <dbReference type="ChEBI" id="CHEBI:15378"/>
        <dbReference type="ChEBI" id="CHEBI:15801"/>
        <dbReference type="ChEBI" id="CHEBI:16810"/>
        <dbReference type="ChEBI" id="CHEBI:57540"/>
        <dbReference type="ChEBI" id="CHEBI:57945"/>
        <dbReference type="EC" id="1.1.1.399"/>
    </reaction>
</comment>
<protein>
    <recommendedName>
        <fullName evidence="6">D-3-phosphoglycerate dehydrogenase</fullName>
        <ecNumber evidence="4">1.1.1.399</ecNumber>
        <ecNumber evidence="5">1.1.1.95</ecNumber>
    </recommendedName>
    <alternativeName>
        <fullName evidence="9">2-oxoglutarate reductase</fullName>
    </alternativeName>
</protein>
<evidence type="ECO:0000256" key="6">
    <source>
        <dbReference type="ARBA" id="ARBA00021582"/>
    </source>
</evidence>
<keyword evidence="7 13" id="KW-0560">Oxidoreductase</keyword>
<comment type="function">
    <text evidence="1">Catalyzes the reversible oxidation of 3-phospho-D-glycerate to 3-phosphonooxypyruvate, the first step of the phosphorylated L-serine biosynthesis pathway. Also catalyzes the reversible oxidation of 2-hydroxyglutarate to 2-oxoglutarate.</text>
</comment>
<dbReference type="EC" id="1.1.1.95" evidence="5"/>
<evidence type="ECO:0000313" key="14">
    <source>
        <dbReference type="Proteomes" id="UP001300692"/>
    </source>
</evidence>
<proteinExistence type="inferred from homology"/>
<comment type="catalytic activity">
    <reaction evidence="11">
        <text>(2R)-3-phosphoglycerate + NAD(+) = 3-phosphooxypyruvate + NADH + H(+)</text>
        <dbReference type="Rhea" id="RHEA:12641"/>
        <dbReference type="ChEBI" id="CHEBI:15378"/>
        <dbReference type="ChEBI" id="CHEBI:18110"/>
        <dbReference type="ChEBI" id="CHEBI:57540"/>
        <dbReference type="ChEBI" id="CHEBI:57945"/>
        <dbReference type="ChEBI" id="CHEBI:58272"/>
        <dbReference type="EC" id="1.1.1.95"/>
    </reaction>
</comment>
<evidence type="ECO:0000256" key="9">
    <source>
        <dbReference type="ARBA" id="ARBA00030455"/>
    </source>
</evidence>
<dbReference type="InterPro" id="IPR002912">
    <property type="entry name" value="ACT_dom"/>
</dbReference>
<evidence type="ECO:0000256" key="7">
    <source>
        <dbReference type="ARBA" id="ARBA00023002"/>
    </source>
</evidence>
<dbReference type="InterPro" id="IPR029752">
    <property type="entry name" value="D-isomer_DH_CS1"/>
</dbReference>
<dbReference type="InterPro" id="IPR023214">
    <property type="entry name" value="HAD_sf"/>
</dbReference>
<dbReference type="InterPro" id="IPR029753">
    <property type="entry name" value="D-isomer_DH_CS"/>
</dbReference>
<dbReference type="PROSITE" id="PS51671">
    <property type="entry name" value="ACT"/>
    <property type="match status" value="1"/>
</dbReference>
<reference evidence="13 14" key="1">
    <citation type="submission" date="2022-10" db="EMBL/GenBank/DDBJ databases">
        <title>Comparative genomics and taxonomic characterization of three novel marine species of genus Reichenbachiella exhibiting antioxidant and polysaccharide degradation activities.</title>
        <authorList>
            <person name="Muhammad N."/>
            <person name="Lee Y.-J."/>
            <person name="Ko J."/>
            <person name="Kim S.-G."/>
        </authorList>
    </citation>
    <scope>NUCLEOTIDE SEQUENCE [LARGE SCALE GENOMIC DNA]</scope>
    <source>
        <strain evidence="13 14">ABR2-5</strain>
    </source>
</reference>
<dbReference type="Pfam" id="PF22629">
    <property type="entry name" value="ACT_AHAS_ss"/>
    <property type="match status" value="1"/>
</dbReference>
<organism evidence="13 14">
    <name type="scientific">Reichenbachiella ulvae</name>
    <dbReference type="NCBI Taxonomy" id="2980104"/>
    <lineage>
        <taxon>Bacteria</taxon>
        <taxon>Pseudomonadati</taxon>
        <taxon>Bacteroidota</taxon>
        <taxon>Cytophagia</taxon>
        <taxon>Cytophagales</taxon>
        <taxon>Reichenbachiellaceae</taxon>
        <taxon>Reichenbachiella</taxon>
    </lineage>
</organism>
<dbReference type="NCBIfam" id="TIGR01488">
    <property type="entry name" value="HAD-SF-IB"/>
    <property type="match status" value="1"/>
</dbReference>
<dbReference type="NCBIfam" id="NF008759">
    <property type="entry name" value="PRK11790.1"/>
    <property type="match status" value="1"/>
</dbReference>
<keyword evidence="14" id="KW-1185">Reference proteome</keyword>
<evidence type="ECO:0000256" key="11">
    <source>
        <dbReference type="ARBA" id="ARBA00048731"/>
    </source>
</evidence>
<evidence type="ECO:0000259" key="12">
    <source>
        <dbReference type="PROSITE" id="PS51671"/>
    </source>
</evidence>
<dbReference type="RefSeq" id="WP_264136679.1">
    <property type="nucleotide sequence ID" value="NZ_JAOYOD010000001.1"/>
</dbReference>
<dbReference type="EMBL" id="JAOYOD010000001">
    <property type="protein sequence ID" value="MCV9385897.1"/>
    <property type="molecule type" value="Genomic_DNA"/>
</dbReference>
<dbReference type="CDD" id="cd04901">
    <property type="entry name" value="ACT_3PGDH"/>
    <property type="match status" value="1"/>
</dbReference>
<keyword evidence="8" id="KW-0520">NAD</keyword>
<dbReference type="EC" id="1.1.1.399" evidence="4"/>
<dbReference type="Gene3D" id="1.10.150.210">
    <property type="entry name" value="Phosphoserine phosphatase, domain 2"/>
    <property type="match status" value="1"/>
</dbReference>
<dbReference type="GO" id="GO:0004617">
    <property type="term" value="F:phosphoglycerate dehydrogenase activity"/>
    <property type="evidence" value="ECO:0007669"/>
    <property type="project" value="UniProtKB-EC"/>
</dbReference>
<evidence type="ECO:0000256" key="3">
    <source>
        <dbReference type="ARBA" id="ARBA00005854"/>
    </source>
</evidence>
<dbReference type="SUPFAM" id="SSF52283">
    <property type="entry name" value="Formate/glycerate dehydrogenase catalytic domain-like"/>
    <property type="match status" value="1"/>
</dbReference>
<dbReference type="InterPro" id="IPR045865">
    <property type="entry name" value="ACT-like_dom_sf"/>
</dbReference>
<sequence length="632" mass="71011">MTESKVANFVIDFDSTFTQVEALDVLCTLVFQDEEEKAVALKEIERITNLAMGGDLSFRESLESRLAILKANRKHIPLLIESLRPLVSKSFRRNKNFLAENSDSVYILSNGFKEFIYPIVKEYGIKEEHVFANTFEFDDEGNITGFDKDNILSRSGGKPALIESLKLEGEIFVIGDGYNDYEIRKEGKANRFYAFTENVERKNVMDFADHIAPSLDEILYHNNMKGALSYPKNRIKILLLENIHSRGVKIVEEEGYQVEVHPAGLSEDELCEKIKDVSILGIRSKTQVTKRVLEHANRLMSIGAFCIGTNQIDLKECTKRGITVFNAPYSNTRSVVELAIGEMIMLIRNLPDKIASMHQGKWDKSAKNSFEVRGKKLGIIGYGNIGKQLSVLAEAMGLQVYYYDIDERLAIGNAIKCTSLNEMLGEVDIVSLHVDGRDSNTNIIGKEQFDAMKEGIIFMNLSRGHVVDIPELKKAIESGKITGCAVDVFPEEPYSNAHEFISELKGLPNTILTPHIGGSTLEAQENIAEFVPNKIISYINSGSTTNSVNFPNLTLPKLQDAHRFIHIHHNKPGIMAEINNILASHNINVMGQYLKTNETVGYVITDIDTDYNKDVIKVMKKIEGTIRFRVLY</sequence>
<dbReference type="InterPro" id="IPR054480">
    <property type="entry name" value="AHAS_small-like_ACT"/>
</dbReference>
<dbReference type="PROSITE" id="PS00065">
    <property type="entry name" value="D_2_HYDROXYACID_DH_1"/>
    <property type="match status" value="1"/>
</dbReference>
<name>A0ABT3CQK1_9BACT</name>
<dbReference type="Pfam" id="PF00389">
    <property type="entry name" value="2-Hacid_dh"/>
    <property type="match status" value="1"/>
</dbReference>
<dbReference type="Gene3D" id="3.30.70.260">
    <property type="match status" value="1"/>
</dbReference>
<evidence type="ECO:0000313" key="13">
    <source>
        <dbReference type="EMBL" id="MCV9385897.1"/>
    </source>
</evidence>
<evidence type="ECO:0000256" key="8">
    <source>
        <dbReference type="ARBA" id="ARBA00023027"/>
    </source>
</evidence>
<feature type="domain" description="ACT" evidence="12">
    <location>
        <begin position="563"/>
        <end position="632"/>
    </location>
</feature>
<dbReference type="Proteomes" id="UP001300692">
    <property type="component" value="Unassembled WGS sequence"/>
</dbReference>
<comment type="pathway">
    <text evidence="2">Amino-acid biosynthesis; L-serine biosynthesis; L-serine from 3-phospho-D-glycerate: step 1/3.</text>
</comment>
<dbReference type="SUPFAM" id="SSF51735">
    <property type="entry name" value="NAD(P)-binding Rossmann-fold domains"/>
    <property type="match status" value="1"/>
</dbReference>
<evidence type="ECO:0000256" key="4">
    <source>
        <dbReference type="ARBA" id="ARBA00013001"/>
    </source>
</evidence>
<evidence type="ECO:0000256" key="10">
    <source>
        <dbReference type="ARBA" id="ARBA00048126"/>
    </source>
</evidence>
<dbReference type="PANTHER" id="PTHR43761:SF1">
    <property type="entry name" value="D-ISOMER SPECIFIC 2-HYDROXYACID DEHYDROGENASE CATALYTIC DOMAIN-CONTAINING PROTEIN-RELATED"/>
    <property type="match status" value="1"/>
</dbReference>
<gene>
    <name evidence="13" type="primary">serA</name>
    <name evidence="13" type="ORF">N7U62_04445</name>
</gene>
<dbReference type="PANTHER" id="PTHR43761">
    <property type="entry name" value="D-ISOMER SPECIFIC 2-HYDROXYACID DEHYDROGENASE FAMILY PROTEIN (AFU_ORTHOLOGUE AFUA_1G13630)"/>
    <property type="match status" value="1"/>
</dbReference>
<dbReference type="InterPro" id="IPR050418">
    <property type="entry name" value="D-iso_2-hydroxyacid_DH_PdxB"/>
</dbReference>
<evidence type="ECO:0000256" key="2">
    <source>
        <dbReference type="ARBA" id="ARBA00005216"/>
    </source>
</evidence>
<comment type="caution">
    <text evidence="13">The sequence shown here is derived from an EMBL/GenBank/DDBJ whole genome shotgun (WGS) entry which is preliminary data.</text>
</comment>
<dbReference type="Gene3D" id="3.40.50.720">
    <property type="entry name" value="NAD(P)-binding Rossmann-like Domain"/>
    <property type="match status" value="2"/>
</dbReference>
<dbReference type="PROSITE" id="PS00671">
    <property type="entry name" value="D_2_HYDROXYACID_DH_3"/>
    <property type="match status" value="1"/>
</dbReference>
<evidence type="ECO:0000256" key="5">
    <source>
        <dbReference type="ARBA" id="ARBA00013143"/>
    </source>
</evidence>
<dbReference type="InterPro" id="IPR036412">
    <property type="entry name" value="HAD-like_sf"/>
</dbReference>
<dbReference type="InterPro" id="IPR006139">
    <property type="entry name" value="D-isomer_2_OHA_DH_cat_dom"/>
</dbReference>
<dbReference type="InterPro" id="IPR006140">
    <property type="entry name" value="D-isomer_DH_NAD-bd"/>
</dbReference>
<evidence type="ECO:0000256" key="1">
    <source>
        <dbReference type="ARBA" id="ARBA00003800"/>
    </source>
</evidence>
<dbReference type="SUPFAM" id="SSF56784">
    <property type="entry name" value="HAD-like"/>
    <property type="match status" value="1"/>
</dbReference>
<dbReference type="Pfam" id="PF12710">
    <property type="entry name" value="HAD"/>
    <property type="match status" value="1"/>
</dbReference>
<dbReference type="Pfam" id="PF02826">
    <property type="entry name" value="2-Hacid_dh_C"/>
    <property type="match status" value="1"/>
</dbReference>
<accession>A0ABT3CQK1</accession>